<dbReference type="PROSITE" id="PS51421">
    <property type="entry name" value="RAS"/>
    <property type="match status" value="1"/>
</dbReference>
<keyword evidence="1" id="KW-0547">Nucleotide-binding</keyword>
<dbReference type="SMART" id="SM00175">
    <property type="entry name" value="RAB"/>
    <property type="match status" value="1"/>
</dbReference>
<reference evidence="3" key="1">
    <citation type="journal article" date="2009" name="Gene">
        <title>The RJL family of small GTPases is an ancient eukaryotic invention probably functionally associated with the flagellar apparatus.</title>
        <authorList>
            <person name="Elias M."/>
            <person name="Archibald J.M."/>
        </authorList>
    </citation>
    <scope>NUCLEOTIDE SEQUENCE</scope>
</reference>
<dbReference type="Pfam" id="PF00071">
    <property type="entry name" value="Ras"/>
    <property type="match status" value="1"/>
</dbReference>
<dbReference type="NCBIfam" id="TIGR00231">
    <property type="entry name" value="small_GTP"/>
    <property type="match status" value="1"/>
</dbReference>
<dbReference type="PROSITE" id="PS51419">
    <property type="entry name" value="RAB"/>
    <property type="match status" value="1"/>
</dbReference>
<dbReference type="OMA" id="NMENVVF"/>
<dbReference type="Gene3D" id="3.40.50.300">
    <property type="entry name" value="P-loop containing nucleotide triphosphate hydrolases"/>
    <property type="match status" value="1"/>
</dbReference>
<dbReference type="PANTHER" id="PTHR47977">
    <property type="entry name" value="RAS-RELATED PROTEIN RAB"/>
    <property type="match status" value="1"/>
</dbReference>
<accession>C6GAD0</accession>
<evidence type="ECO:0000256" key="2">
    <source>
        <dbReference type="ARBA" id="ARBA00023134"/>
    </source>
</evidence>
<sequence>MSKRKGRFRDKNYLRIKILSMGDAQTGKSCLIKRHCEHKFVSKYIPTIGVDFGVRPVKIDDKLAKVNFWDLSGNPDYAKIRNEFYKDAQGVLLVFDVTSRSSMLALEDWLREMESYGDKTKPLAGIVCGNKVDKKKRMVEATEAESWAKARGFLYYDTSAKSGHNVDTVFETMYQMILDQIEDAH</sequence>
<dbReference type="InterPro" id="IPR001806">
    <property type="entry name" value="Small_GTPase"/>
</dbReference>
<proteinExistence type="predicted"/>
<dbReference type="EMBL" id="FJ715934">
    <property type="protein sequence ID" value="ACS34806.1"/>
    <property type="molecule type" value="Genomic_DNA"/>
</dbReference>
<keyword evidence="2" id="KW-0342">GTP-binding</keyword>
<dbReference type="SUPFAM" id="SSF52540">
    <property type="entry name" value="P-loop containing nucleoside triphosphate hydrolases"/>
    <property type="match status" value="1"/>
</dbReference>
<dbReference type="HOGENOM" id="CLU_041217_10_6_1"/>
<gene>
    <name evidence="3" type="primary">RJL</name>
</gene>
<dbReference type="SMART" id="SM00176">
    <property type="entry name" value="RAN"/>
    <property type="match status" value="1"/>
</dbReference>
<dbReference type="InterPro" id="IPR027417">
    <property type="entry name" value="P-loop_NTPase"/>
</dbReference>
<dbReference type="GO" id="GO:0005525">
    <property type="term" value="F:GTP binding"/>
    <property type="evidence" value="ECO:0007669"/>
    <property type="project" value="UniProtKB-KW"/>
</dbReference>
<evidence type="ECO:0000313" key="3">
    <source>
        <dbReference type="EMBL" id="ACS34806.1"/>
    </source>
</evidence>
<dbReference type="InterPro" id="IPR050227">
    <property type="entry name" value="Rab"/>
</dbReference>
<name>C6GAD0_BIGNA</name>
<dbReference type="PRINTS" id="PR00449">
    <property type="entry name" value="RASTRNSFRMNG"/>
</dbReference>
<dbReference type="InterPro" id="IPR005225">
    <property type="entry name" value="Small_GTP-bd"/>
</dbReference>
<dbReference type="SMART" id="SM00174">
    <property type="entry name" value="RHO"/>
    <property type="match status" value="1"/>
</dbReference>
<protein>
    <submittedName>
        <fullName evidence="3">RJL family GTPase</fullName>
    </submittedName>
</protein>
<dbReference type="SMART" id="SM00173">
    <property type="entry name" value="RAS"/>
    <property type="match status" value="1"/>
</dbReference>
<dbReference type="FunFam" id="3.40.50.300:FF:001447">
    <property type="entry name" value="Ras-related protein Rab-1B"/>
    <property type="match status" value="1"/>
</dbReference>
<dbReference type="GO" id="GO:0003924">
    <property type="term" value="F:GTPase activity"/>
    <property type="evidence" value="ECO:0007669"/>
    <property type="project" value="InterPro"/>
</dbReference>
<dbReference type="AlphaFoldDB" id="C6GAD0"/>
<evidence type="ECO:0000256" key="1">
    <source>
        <dbReference type="ARBA" id="ARBA00022741"/>
    </source>
</evidence>
<organism evidence="3">
    <name type="scientific">Bigelowiella natans</name>
    <name type="common">Pedinomonas minutissima</name>
    <name type="synonym">Chlorarachnion sp. (strain CCMP621)</name>
    <dbReference type="NCBI Taxonomy" id="227086"/>
    <lineage>
        <taxon>Eukaryota</taxon>
        <taxon>Sar</taxon>
        <taxon>Rhizaria</taxon>
        <taxon>Cercozoa</taxon>
        <taxon>Chlorarachniophyceae</taxon>
        <taxon>Bigelowiella</taxon>
    </lineage>
</organism>